<protein>
    <submittedName>
        <fullName evidence="2">Uncharacterized protein</fullName>
    </submittedName>
</protein>
<dbReference type="AlphaFoldDB" id="A0A6V7VBH6"/>
<reference evidence="2 3" key="1">
    <citation type="submission" date="2020-08" db="EMBL/GenBank/DDBJ databases">
        <authorList>
            <person name="Koutsovoulos G."/>
            <person name="Danchin GJ E."/>
        </authorList>
    </citation>
    <scope>NUCLEOTIDE SEQUENCE [LARGE SCALE GENOMIC DNA]</scope>
</reference>
<proteinExistence type="predicted"/>
<evidence type="ECO:0000313" key="3">
    <source>
        <dbReference type="Proteomes" id="UP000580250"/>
    </source>
</evidence>
<accession>A0A6V7VBH6</accession>
<sequence length="84" mass="10254">MKYPLRNKSQQDFMIQAKINLIRHKKRWWKKRDEIGRKGMIGRLILRRIKNEDLPESIFGEKHEKKRSKLMLPEPQISDKELEV</sequence>
<dbReference type="OrthoDB" id="1410009at2759"/>
<feature type="region of interest" description="Disordered" evidence="1">
    <location>
        <begin position="65"/>
        <end position="84"/>
    </location>
</feature>
<evidence type="ECO:0000313" key="2">
    <source>
        <dbReference type="EMBL" id="CAD2172309.1"/>
    </source>
</evidence>
<name>A0A6V7VBH6_MELEN</name>
<organism evidence="2 3">
    <name type="scientific">Meloidogyne enterolobii</name>
    <name type="common">Root-knot nematode worm</name>
    <name type="synonym">Meloidogyne mayaguensis</name>
    <dbReference type="NCBI Taxonomy" id="390850"/>
    <lineage>
        <taxon>Eukaryota</taxon>
        <taxon>Metazoa</taxon>
        <taxon>Ecdysozoa</taxon>
        <taxon>Nematoda</taxon>
        <taxon>Chromadorea</taxon>
        <taxon>Rhabditida</taxon>
        <taxon>Tylenchina</taxon>
        <taxon>Tylenchomorpha</taxon>
        <taxon>Tylenchoidea</taxon>
        <taxon>Meloidogynidae</taxon>
        <taxon>Meloidogyninae</taxon>
        <taxon>Meloidogyne</taxon>
    </lineage>
</organism>
<evidence type="ECO:0000256" key="1">
    <source>
        <dbReference type="SAM" id="MobiDB-lite"/>
    </source>
</evidence>
<gene>
    <name evidence="2" type="ORF">MENT_LOCUS23849</name>
</gene>
<comment type="caution">
    <text evidence="2">The sequence shown here is derived from an EMBL/GenBank/DDBJ whole genome shotgun (WGS) entry which is preliminary data.</text>
</comment>
<dbReference type="EMBL" id="CAJEWN010000198">
    <property type="protein sequence ID" value="CAD2172309.1"/>
    <property type="molecule type" value="Genomic_DNA"/>
</dbReference>
<dbReference type="Proteomes" id="UP000580250">
    <property type="component" value="Unassembled WGS sequence"/>
</dbReference>